<evidence type="ECO:0000256" key="3">
    <source>
        <dbReference type="ARBA" id="ARBA00022679"/>
    </source>
</evidence>
<sequence length="980" mass="106348">MAPKQPCAKYQYVVTSSGPKILPVDEPSCKDEESPAEYNAGGYLPVKVGDYFNNNRYRVVRKLGWGHFSTVWLVKDSQLVFSTLTWLNIPVYRTTSHRTSRHSALKVVKSAGRYAETARDEIKLLSRVSAFSPSHPGRQHIVSFLDSFSQQGPEASHVCIVFEPLGENLLALIERNKKKGVPRALVKVIAKQILLGLEYLHDECDLVHTDIKPENIYTSIAFVTGLVNIPRLLISIPDIEAHIHNELSQSPSPTSRRVGVPLPVKSRAGVSIPHNQQRTRRQVQIFDSQPLASPGRSGSANGHTSLSMNARLDNTSGSISHNGSYIAQMHMSRNGAGYPGHSSGTATSLSSSAPKAPSGLSASAPRNEAFKQKTAQMYAAKGITAVPPRVINSPSTSSSSSSISSALASTTAGSSSLVSTPPTSLSHSLGNVVMEFVGTGTFETELRTRPRIPSHEKKGSGDEEKEGLVIAPRPTGKTDLETRINSAISSSWKPTECVSESWKDQISSSFQSKSISNLNKSSKQRSVGRDHTRSHSGLANATFWKDLGTAAPAPAILVSAVVAADGRQDDFSKLSTVESVDAASGRSSATATTVRPSPIGTPLPIAKKPASLVNSVTKLINDTSNLLSGGTSPRDFTIRNDLPNNHHLSLLTQSAPFRQSPTTSPSKRPNMRVSPPQQISQLSAHMHLHKPNSQCNCSDPVHKHSRASSDIRTNTKSRSSRLAEHPPITSVVPVPVPSASTSVTPTPASPSPVAPPPTPVDSPSIPNFIPSPIGTSGVPEATSHHRTLPPLRTPADGKPLPPPISVKIADLGNATPSKKHFTEDIQTRQYRAPEAILGRRDWDARADIWSVACVIFELLTAEFLFDPQGQGELFTKDDDHMAQIIELLGDFPLEVKMGGKYSRELFDHTGALRYIRTLKPWPLKRVMIEKYLFSETDATLLCDFLEPMLAVDMRERKPARGMKNHKWLEPTPEDGIVTEW</sequence>
<dbReference type="GO" id="GO:0000245">
    <property type="term" value="P:spliceosomal complex assembly"/>
    <property type="evidence" value="ECO:0007669"/>
    <property type="project" value="TreeGrafter"/>
</dbReference>
<protein>
    <recommendedName>
        <fullName evidence="1">non-specific serine/threonine protein kinase</fullName>
        <ecNumber evidence="1">2.7.11.1</ecNumber>
    </recommendedName>
</protein>
<evidence type="ECO:0000256" key="4">
    <source>
        <dbReference type="ARBA" id="ARBA00022741"/>
    </source>
</evidence>
<evidence type="ECO:0000256" key="8">
    <source>
        <dbReference type="ARBA" id="ARBA00048679"/>
    </source>
</evidence>
<comment type="catalytic activity">
    <reaction evidence="8">
        <text>L-seryl-[protein] + ATP = O-phospho-L-seryl-[protein] + ADP + H(+)</text>
        <dbReference type="Rhea" id="RHEA:17989"/>
        <dbReference type="Rhea" id="RHEA-COMP:9863"/>
        <dbReference type="Rhea" id="RHEA-COMP:11604"/>
        <dbReference type="ChEBI" id="CHEBI:15378"/>
        <dbReference type="ChEBI" id="CHEBI:29999"/>
        <dbReference type="ChEBI" id="CHEBI:30616"/>
        <dbReference type="ChEBI" id="CHEBI:83421"/>
        <dbReference type="ChEBI" id="CHEBI:456216"/>
        <dbReference type="EC" id="2.7.11.1"/>
    </reaction>
</comment>
<dbReference type="GO" id="GO:0005524">
    <property type="term" value="F:ATP binding"/>
    <property type="evidence" value="ECO:0007669"/>
    <property type="project" value="UniProtKB-KW"/>
</dbReference>
<dbReference type="SMART" id="SM00220">
    <property type="entry name" value="S_TKc"/>
    <property type="match status" value="1"/>
</dbReference>
<keyword evidence="6" id="KW-0067">ATP-binding</keyword>
<evidence type="ECO:0000256" key="7">
    <source>
        <dbReference type="ARBA" id="ARBA00047899"/>
    </source>
</evidence>
<dbReference type="GO" id="GO:0004674">
    <property type="term" value="F:protein serine/threonine kinase activity"/>
    <property type="evidence" value="ECO:0007669"/>
    <property type="project" value="UniProtKB-KW"/>
</dbReference>
<dbReference type="EMBL" id="NHYD01000994">
    <property type="protein sequence ID" value="PPQ92670.1"/>
    <property type="molecule type" value="Genomic_DNA"/>
</dbReference>
<comment type="caution">
    <text evidence="11">The sequence shown here is derived from an EMBL/GenBank/DDBJ whole genome shotgun (WGS) entry which is preliminary data.</text>
</comment>
<dbReference type="InterPro" id="IPR000719">
    <property type="entry name" value="Prot_kinase_dom"/>
</dbReference>
<dbReference type="InterPro" id="IPR051334">
    <property type="entry name" value="SRPK"/>
</dbReference>
<dbReference type="PANTHER" id="PTHR47634">
    <property type="entry name" value="PROTEIN KINASE DOMAIN-CONTAINING PROTEIN-RELATED"/>
    <property type="match status" value="1"/>
</dbReference>
<evidence type="ECO:0000256" key="2">
    <source>
        <dbReference type="ARBA" id="ARBA00022527"/>
    </source>
</evidence>
<proteinExistence type="predicted"/>
<feature type="compositionally biased region" description="Low complexity" evidence="9">
    <location>
        <begin position="342"/>
        <end position="353"/>
    </location>
</feature>
<gene>
    <name evidence="11" type="ORF">CVT25_013977</name>
</gene>
<dbReference type="OrthoDB" id="2649at2759"/>
<dbReference type="GO" id="GO:0005634">
    <property type="term" value="C:nucleus"/>
    <property type="evidence" value="ECO:0007669"/>
    <property type="project" value="TreeGrafter"/>
</dbReference>
<feature type="region of interest" description="Disordered" evidence="9">
    <location>
        <begin position="650"/>
        <end position="675"/>
    </location>
</feature>
<dbReference type="FunFam" id="1.10.510.10:FF:000275">
    <property type="entry name" value="SRSF protein kinase 2 isoform X3"/>
    <property type="match status" value="1"/>
</dbReference>
<dbReference type="Gene3D" id="1.10.510.10">
    <property type="entry name" value="Transferase(Phosphotransferase) domain 1"/>
    <property type="match status" value="2"/>
</dbReference>
<dbReference type="InterPro" id="IPR008271">
    <property type="entry name" value="Ser/Thr_kinase_AS"/>
</dbReference>
<dbReference type="InParanoid" id="A0A409XPL9"/>
<evidence type="ECO:0000256" key="1">
    <source>
        <dbReference type="ARBA" id="ARBA00012513"/>
    </source>
</evidence>
<dbReference type="PANTHER" id="PTHR47634:SF9">
    <property type="entry name" value="PROTEIN KINASE DOMAIN-CONTAINING PROTEIN-RELATED"/>
    <property type="match status" value="1"/>
</dbReference>
<feature type="compositionally biased region" description="Polar residues" evidence="9">
    <location>
        <begin position="708"/>
        <end position="717"/>
    </location>
</feature>
<feature type="domain" description="Protein kinase" evidence="10">
    <location>
        <begin position="574"/>
        <end position="968"/>
    </location>
</feature>
<organism evidence="11 12">
    <name type="scientific">Psilocybe cyanescens</name>
    <dbReference type="NCBI Taxonomy" id="93625"/>
    <lineage>
        <taxon>Eukaryota</taxon>
        <taxon>Fungi</taxon>
        <taxon>Dikarya</taxon>
        <taxon>Basidiomycota</taxon>
        <taxon>Agaricomycotina</taxon>
        <taxon>Agaricomycetes</taxon>
        <taxon>Agaricomycetidae</taxon>
        <taxon>Agaricales</taxon>
        <taxon>Agaricineae</taxon>
        <taxon>Strophariaceae</taxon>
        <taxon>Psilocybe</taxon>
    </lineage>
</organism>
<feature type="compositionally biased region" description="Low complexity" evidence="9">
    <location>
        <begin position="761"/>
        <end position="773"/>
    </location>
</feature>
<dbReference type="PROSITE" id="PS00108">
    <property type="entry name" value="PROTEIN_KINASE_ST"/>
    <property type="match status" value="1"/>
</dbReference>
<keyword evidence="12" id="KW-1185">Reference proteome</keyword>
<reference evidence="11 12" key="1">
    <citation type="journal article" date="2018" name="Evol. Lett.">
        <title>Horizontal gene cluster transfer increased hallucinogenic mushroom diversity.</title>
        <authorList>
            <person name="Reynolds H.T."/>
            <person name="Vijayakumar V."/>
            <person name="Gluck-Thaler E."/>
            <person name="Korotkin H.B."/>
            <person name="Matheny P.B."/>
            <person name="Slot J.C."/>
        </authorList>
    </citation>
    <scope>NUCLEOTIDE SEQUENCE [LARGE SCALE GENOMIC DNA]</scope>
    <source>
        <strain evidence="11 12">2631</strain>
    </source>
</reference>
<feature type="compositionally biased region" description="Polar residues" evidence="9">
    <location>
        <begin position="285"/>
        <end position="325"/>
    </location>
</feature>
<keyword evidence="5" id="KW-0418">Kinase</keyword>
<dbReference type="SUPFAM" id="SSF56112">
    <property type="entry name" value="Protein kinase-like (PK-like)"/>
    <property type="match status" value="1"/>
</dbReference>
<dbReference type="Gene3D" id="3.30.200.20">
    <property type="entry name" value="Phosphorylase Kinase, domain 1"/>
    <property type="match status" value="1"/>
</dbReference>
<feature type="region of interest" description="Disordered" evidence="9">
    <location>
        <begin position="689"/>
        <end position="800"/>
    </location>
</feature>
<evidence type="ECO:0000313" key="12">
    <source>
        <dbReference type="Proteomes" id="UP000283269"/>
    </source>
</evidence>
<keyword evidence="2" id="KW-0723">Serine/threonine-protein kinase</keyword>
<dbReference type="InterPro" id="IPR011009">
    <property type="entry name" value="Kinase-like_dom_sf"/>
</dbReference>
<dbReference type="Pfam" id="PF00069">
    <property type="entry name" value="Pkinase"/>
    <property type="match status" value="2"/>
</dbReference>
<feature type="compositionally biased region" description="Basic and acidic residues" evidence="9">
    <location>
        <begin position="444"/>
        <end position="462"/>
    </location>
</feature>
<feature type="domain" description="Protein kinase" evidence="10">
    <location>
        <begin position="57"/>
        <end position="407"/>
    </location>
</feature>
<name>A0A409XPL9_PSICY</name>
<dbReference type="AlphaFoldDB" id="A0A409XPL9"/>
<comment type="catalytic activity">
    <reaction evidence="7">
        <text>L-threonyl-[protein] + ATP = O-phospho-L-threonyl-[protein] + ADP + H(+)</text>
        <dbReference type="Rhea" id="RHEA:46608"/>
        <dbReference type="Rhea" id="RHEA-COMP:11060"/>
        <dbReference type="Rhea" id="RHEA-COMP:11605"/>
        <dbReference type="ChEBI" id="CHEBI:15378"/>
        <dbReference type="ChEBI" id="CHEBI:30013"/>
        <dbReference type="ChEBI" id="CHEBI:30616"/>
        <dbReference type="ChEBI" id="CHEBI:61977"/>
        <dbReference type="ChEBI" id="CHEBI:456216"/>
        <dbReference type="EC" id="2.7.11.1"/>
    </reaction>
</comment>
<dbReference type="GO" id="GO:0050684">
    <property type="term" value="P:regulation of mRNA processing"/>
    <property type="evidence" value="ECO:0007669"/>
    <property type="project" value="TreeGrafter"/>
</dbReference>
<feature type="region of interest" description="Disordered" evidence="9">
    <location>
        <begin position="266"/>
        <end position="364"/>
    </location>
</feature>
<evidence type="ECO:0000256" key="6">
    <source>
        <dbReference type="ARBA" id="ARBA00022840"/>
    </source>
</evidence>
<evidence type="ECO:0000256" key="5">
    <source>
        <dbReference type="ARBA" id="ARBA00022777"/>
    </source>
</evidence>
<feature type="compositionally biased region" description="Low complexity" evidence="9">
    <location>
        <begin position="726"/>
        <end position="746"/>
    </location>
</feature>
<dbReference type="EC" id="2.7.11.1" evidence="1"/>
<dbReference type="Proteomes" id="UP000283269">
    <property type="component" value="Unassembled WGS sequence"/>
</dbReference>
<dbReference type="GO" id="GO:0005737">
    <property type="term" value="C:cytoplasm"/>
    <property type="evidence" value="ECO:0007669"/>
    <property type="project" value="TreeGrafter"/>
</dbReference>
<evidence type="ECO:0000256" key="9">
    <source>
        <dbReference type="SAM" id="MobiDB-lite"/>
    </source>
</evidence>
<evidence type="ECO:0000259" key="10">
    <source>
        <dbReference type="PROSITE" id="PS50011"/>
    </source>
</evidence>
<dbReference type="STRING" id="93625.A0A409XPL9"/>
<evidence type="ECO:0000313" key="11">
    <source>
        <dbReference type="EMBL" id="PPQ92670.1"/>
    </source>
</evidence>
<feature type="region of interest" description="Disordered" evidence="9">
    <location>
        <begin position="444"/>
        <end position="464"/>
    </location>
</feature>
<feature type="compositionally biased region" description="Pro residues" evidence="9">
    <location>
        <begin position="747"/>
        <end position="760"/>
    </location>
</feature>
<feature type="compositionally biased region" description="Polar residues" evidence="9">
    <location>
        <begin position="650"/>
        <end position="667"/>
    </location>
</feature>
<keyword evidence="3" id="KW-0808">Transferase</keyword>
<accession>A0A409XPL9</accession>
<dbReference type="PROSITE" id="PS50011">
    <property type="entry name" value="PROTEIN_KINASE_DOM"/>
    <property type="match status" value="2"/>
</dbReference>
<feature type="region of interest" description="Disordered" evidence="9">
    <location>
        <begin position="513"/>
        <end position="535"/>
    </location>
</feature>
<keyword evidence="4" id="KW-0547">Nucleotide-binding</keyword>